<proteinExistence type="predicted"/>
<keyword evidence="3" id="KW-1185">Reference proteome</keyword>
<evidence type="ECO:0008006" key="4">
    <source>
        <dbReference type="Google" id="ProtNLM"/>
    </source>
</evidence>
<dbReference type="RefSeq" id="WP_339585098.1">
    <property type="nucleotide sequence ID" value="NZ_JBBHJZ010000001.1"/>
</dbReference>
<organism evidence="2 3">
    <name type="scientific">Novosphingobium anseongense</name>
    <dbReference type="NCBI Taxonomy" id="3133436"/>
    <lineage>
        <taxon>Bacteria</taxon>
        <taxon>Pseudomonadati</taxon>
        <taxon>Pseudomonadota</taxon>
        <taxon>Alphaproteobacteria</taxon>
        <taxon>Sphingomonadales</taxon>
        <taxon>Sphingomonadaceae</taxon>
        <taxon>Novosphingobium</taxon>
    </lineage>
</organism>
<feature type="region of interest" description="Disordered" evidence="1">
    <location>
        <begin position="215"/>
        <end position="237"/>
    </location>
</feature>
<protein>
    <recommendedName>
        <fullName evidence="4">DUF2889 domain-containing protein</fullName>
    </recommendedName>
</protein>
<reference evidence="2 3" key="1">
    <citation type="submission" date="2024-03" db="EMBL/GenBank/DDBJ databases">
        <authorList>
            <person name="Jo J.-H."/>
        </authorList>
    </citation>
    <scope>NUCLEOTIDE SEQUENCE [LARGE SCALE GENOMIC DNA]</scope>
    <source>
        <strain evidence="2 3">PS1R-30</strain>
    </source>
</reference>
<dbReference type="Proteomes" id="UP001361239">
    <property type="component" value="Unassembled WGS sequence"/>
</dbReference>
<gene>
    <name evidence="2" type="ORF">WG901_00650</name>
</gene>
<sequence length="245" mass="27101">MTPAFPTYPSGLHRRIMLQPGDGWIGGALEDDMHRFHIRLDHAEGRVTRVAAKAVRHPWSACPGATHFIAKELIGELLADVGARDPAQHCTHLYDLAILAAAHADDTAPMRFDMTVADRVEDRTTATLYESGIETLRWQLDGTAIAGTTRDLRRLSQWKRELSPQEAEGATLLRRAVFVSGARAYVAPSLEQTAALNQGRMGVCFNYQLPQAESSTRTPNWHRDFSQSGHQPLEDFDPASAFAAM</sequence>
<name>A0ABU8RQC8_9SPHN</name>
<dbReference type="EMBL" id="JBBHJZ010000001">
    <property type="protein sequence ID" value="MEJ5975129.1"/>
    <property type="molecule type" value="Genomic_DNA"/>
</dbReference>
<accession>A0ABU8RQC8</accession>
<evidence type="ECO:0000313" key="3">
    <source>
        <dbReference type="Proteomes" id="UP001361239"/>
    </source>
</evidence>
<evidence type="ECO:0000256" key="1">
    <source>
        <dbReference type="SAM" id="MobiDB-lite"/>
    </source>
</evidence>
<evidence type="ECO:0000313" key="2">
    <source>
        <dbReference type="EMBL" id="MEJ5975129.1"/>
    </source>
</evidence>
<comment type="caution">
    <text evidence="2">The sequence shown here is derived from an EMBL/GenBank/DDBJ whole genome shotgun (WGS) entry which is preliminary data.</text>
</comment>